<keyword evidence="2" id="KW-1185">Reference proteome</keyword>
<protein>
    <submittedName>
        <fullName evidence="1">Uncharacterized protein</fullName>
    </submittedName>
</protein>
<comment type="caution">
    <text evidence="1">The sequence shown here is derived from an EMBL/GenBank/DDBJ whole genome shotgun (WGS) entry which is preliminary data.</text>
</comment>
<dbReference type="Proteomes" id="UP000683925">
    <property type="component" value="Unassembled WGS sequence"/>
</dbReference>
<dbReference type="EMBL" id="CAJJDP010000177">
    <property type="protein sequence ID" value="CAD8214294.1"/>
    <property type="molecule type" value="Genomic_DNA"/>
</dbReference>
<sequence length="69" mass="8046">MDRKSISQMINNFFGQIKTMNNILVFELLNGVFKQNSNKTIALIKNNECDDSTLFPIMFYCQVSNIMYI</sequence>
<evidence type="ECO:0000313" key="2">
    <source>
        <dbReference type="Proteomes" id="UP000683925"/>
    </source>
</evidence>
<proteinExistence type="predicted"/>
<organism evidence="1 2">
    <name type="scientific">Paramecium octaurelia</name>
    <dbReference type="NCBI Taxonomy" id="43137"/>
    <lineage>
        <taxon>Eukaryota</taxon>
        <taxon>Sar</taxon>
        <taxon>Alveolata</taxon>
        <taxon>Ciliophora</taxon>
        <taxon>Intramacronucleata</taxon>
        <taxon>Oligohymenophorea</taxon>
        <taxon>Peniculida</taxon>
        <taxon>Parameciidae</taxon>
        <taxon>Paramecium</taxon>
    </lineage>
</organism>
<name>A0A8S1YRD7_PAROT</name>
<accession>A0A8S1YRD7</accession>
<gene>
    <name evidence="1" type="ORF">POCTA_138.1.T1730017</name>
</gene>
<dbReference type="AlphaFoldDB" id="A0A8S1YRD7"/>
<evidence type="ECO:0000313" key="1">
    <source>
        <dbReference type="EMBL" id="CAD8214294.1"/>
    </source>
</evidence>
<reference evidence="1" key="1">
    <citation type="submission" date="2021-01" db="EMBL/GenBank/DDBJ databases">
        <authorList>
            <consortium name="Genoscope - CEA"/>
            <person name="William W."/>
        </authorList>
    </citation>
    <scope>NUCLEOTIDE SEQUENCE</scope>
</reference>